<dbReference type="AlphaFoldDB" id="A0A2W1DTF6"/>
<evidence type="ECO:0000313" key="4">
    <source>
        <dbReference type="Proteomes" id="UP000249757"/>
    </source>
</evidence>
<dbReference type="Proteomes" id="UP000249757">
    <property type="component" value="Unassembled WGS sequence"/>
</dbReference>
<dbReference type="EMBL" id="NRDI02000030">
    <property type="protein sequence ID" value="KAI1507995.1"/>
    <property type="molecule type" value="Genomic_DNA"/>
</dbReference>
<reference evidence="1" key="1">
    <citation type="journal article" date="2018" name="BMC Genomics">
        <title>Comparative genomics of the wheat fungal pathogen Pyrenophora tritici-repentis reveals chromosomal variations and genome plasticity.</title>
        <authorList>
            <person name="Moolhuijzen P."/>
            <person name="See P.T."/>
            <person name="Hane J.K."/>
            <person name="Shi G."/>
            <person name="Liu Z."/>
            <person name="Oliver R.P."/>
            <person name="Moffat C.S."/>
        </authorList>
    </citation>
    <scope>NUCLEOTIDE SEQUENCE [LARGE SCALE GENOMIC DNA]</scope>
    <source>
        <strain evidence="1">M4</strain>
    </source>
</reference>
<reference evidence="4" key="4">
    <citation type="journal article" date="2022" name="Microb. Genom.">
        <title>A global pangenome for the wheat fungal pathogen Pyrenophora tritici-repentis and prediction of effector protein structural homology.</title>
        <authorList>
            <person name="Moolhuijzen P.M."/>
            <person name="See P.T."/>
            <person name="Shi G."/>
            <person name="Powell H.R."/>
            <person name="Cockram J."/>
            <person name="Jorgensen L.N."/>
            <person name="Benslimane H."/>
            <person name="Strelkov S.E."/>
            <person name="Turner J."/>
            <person name="Liu Z."/>
            <person name="Moffat C.S."/>
        </authorList>
    </citation>
    <scope>NUCLEOTIDE SEQUENCE [LARGE SCALE GENOMIC DNA]</scope>
</reference>
<evidence type="ECO:0000313" key="3">
    <source>
        <dbReference type="Proteomes" id="UP000245464"/>
    </source>
</evidence>
<protein>
    <submittedName>
        <fullName evidence="1">Uncharacterized protein</fullName>
    </submittedName>
</protein>
<proteinExistence type="predicted"/>
<name>A0A2W1DTF6_9PLEO</name>
<reference evidence="2" key="2">
    <citation type="submission" date="2021-05" db="EMBL/GenBank/DDBJ databases">
        <authorList>
            <person name="Moolhuijzen P.M."/>
            <person name="Moffat C.S."/>
        </authorList>
    </citation>
    <scope>NUCLEOTIDE SEQUENCE</scope>
    <source>
        <strain evidence="2">86-124</strain>
    </source>
</reference>
<accession>A0A2W1DTF6</accession>
<comment type="caution">
    <text evidence="1">The sequence shown here is derived from an EMBL/GenBank/DDBJ whole genome shotgun (WGS) entry which is preliminary data.</text>
</comment>
<dbReference type="Proteomes" id="UP000245464">
    <property type="component" value="Chromosome 8"/>
</dbReference>
<keyword evidence="4" id="KW-1185">Reference proteome</keyword>
<dbReference type="EMBL" id="NQIK02000008">
    <property type="protein sequence ID" value="KAF7567626.1"/>
    <property type="molecule type" value="Genomic_DNA"/>
</dbReference>
<evidence type="ECO:0000313" key="2">
    <source>
        <dbReference type="EMBL" id="KAI1507995.1"/>
    </source>
</evidence>
<gene>
    <name evidence="2" type="ORF">Ptr86124_013091</name>
    <name evidence="1" type="ORF">PtrM4_142170</name>
</gene>
<organism evidence="1 3">
    <name type="scientific">Pyrenophora tritici-repentis</name>
    <dbReference type="NCBI Taxonomy" id="45151"/>
    <lineage>
        <taxon>Eukaryota</taxon>
        <taxon>Fungi</taxon>
        <taxon>Dikarya</taxon>
        <taxon>Ascomycota</taxon>
        <taxon>Pezizomycotina</taxon>
        <taxon>Dothideomycetes</taxon>
        <taxon>Pleosporomycetidae</taxon>
        <taxon>Pleosporales</taxon>
        <taxon>Pleosporineae</taxon>
        <taxon>Pleosporaceae</taxon>
        <taxon>Pyrenophora</taxon>
    </lineage>
</organism>
<reference evidence="2" key="3">
    <citation type="journal article" date="2022" name="bioRxiv">
        <title>A global pangenome for the wheat fungal pathogen Pyrenophora tritici-repentis and prediction of effector protein structural homology.</title>
        <authorList>
            <person name="Moolhuijzen P."/>
            <person name="See P.T."/>
            <person name="Shi G."/>
            <person name="Powell H.R."/>
            <person name="Cockram J."/>
            <person name="Jorgensen L.N."/>
            <person name="Benslimane H."/>
            <person name="Strelkov S.E."/>
            <person name="Turner J."/>
            <person name="Liu Z."/>
            <person name="Moffat C.S."/>
        </authorList>
    </citation>
    <scope>NUCLEOTIDE SEQUENCE</scope>
    <source>
        <strain evidence="2">86-124</strain>
    </source>
</reference>
<evidence type="ECO:0000313" key="1">
    <source>
        <dbReference type="EMBL" id="KAF7567626.1"/>
    </source>
</evidence>
<sequence length="49" mass="5734">MVDKWNLDAYVGMYTRIDNTNAGIVVRLERGRLSLTIWESVYVELYIVP</sequence>